<accession>A0A182ILV7</accession>
<dbReference type="EnsemblMetazoa" id="AATE001609-RA">
    <property type="protein sequence ID" value="AATE001609-PA.1"/>
    <property type="gene ID" value="AATE001609"/>
</dbReference>
<dbReference type="AlphaFoldDB" id="A0A182ILV7"/>
<evidence type="ECO:0000313" key="1">
    <source>
        <dbReference type="EnsemblMetazoa" id="AATE001609-PA.1"/>
    </source>
</evidence>
<dbReference type="SUPFAM" id="SSF56219">
    <property type="entry name" value="DNase I-like"/>
    <property type="match status" value="1"/>
</dbReference>
<dbReference type="VEuPathDB" id="VectorBase:AATE001609"/>
<dbReference type="InterPro" id="IPR036691">
    <property type="entry name" value="Endo/exonu/phosph_ase_sf"/>
</dbReference>
<sequence length="308" mass="34569">MAAGFYAVSFPAHPTYVTSSSSSTLDIFLSNMHGRIDTPETVVALSSYHLPVVTSIREEATQAWRQRFNYRTANWSRFERIMEETIDTNAPLHSEEDIDAALDNIETNFRTAETRSLIEAAGIEVSTSRGCFHLVAVYCPRQARTRGGTDRILRNDLRALTHTPRDFVIAGDLNARTPTVGQGNERANKNGAILKSYARQPHRCRAIYFINHNEMPSYDACWPKDVSCWILAPRPFVVSQPNNPLSSPSNQLIARQPHPCHAIYFINGNEMTPHAACWPKDVSCWIPALRPVVHTLQLSNILRPSALT</sequence>
<dbReference type="EMBL" id="AXCP01008504">
    <property type="status" value="NOT_ANNOTATED_CDS"/>
    <property type="molecule type" value="Genomic_DNA"/>
</dbReference>
<protein>
    <recommendedName>
        <fullName evidence="2">Endonuclease/exonuclease/phosphatase domain-containing protein</fullName>
    </recommendedName>
</protein>
<dbReference type="Gene3D" id="3.60.10.10">
    <property type="entry name" value="Endonuclease/exonuclease/phosphatase"/>
    <property type="match status" value="1"/>
</dbReference>
<organism evidence="1">
    <name type="scientific">Anopheles atroparvus</name>
    <name type="common">European mosquito</name>
    <dbReference type="NCBI Taxonomy" id="41427"/>
    <lineage>
        <taxon>Eukaryota</taxon>
        <taxon>Metazoa</taxon>
        <taxon>Ecdysozoa</taxon>
        <taxon>Arthropoda</taxon>
        <taxon>Hexapoda</taxon>
        <taxon>Insecta</taxon>
        <taxon>Pterygota</taxon>
        <taxon>Neoptera</taxon>
        <taxon>Endopterygota</taxon>
        <taxon>Diptera</taxon>
        <taxon>Nematocera</taxon>
        <taxon>Culicoidea</taxon>
        <taxon>Culicidae</taxon>
        <taxon>Anophelinae</taxon>
        <taxon>Anopheles</taxon>
    </lineage>
</organism>
<name>A0A182ILV7_ANOAO</name>
<dbReference type="STRING" id="41427.A0A182ILV7"/>
<evidence type="ECO:0008006" key="2">
    <source>
        <dbReference type="Google" id="ProtNLM"/>
    </source>
</evidence>
<reference evidence="1" key="1">
    <citation type="submission" date="2022-08" db="UniProtKB">
        <authorList>
            <consortium name="EnsemblMetazoa"/>
        </authorList>
    </citation>
    <scope>IDENTIFICATION</scope>
    <source>
        <strain evidence="1">EBRO</strain>
    </source>
</reference>
<proteinExistence type="predicted"/>